<dbReference type="Proteomes" id="UP000254879">
    <property type="component" value="Unassembled WGS sequence"/>
</dbReference>
<evidence type="ECO:0000256" key="1">
    <source>
        <dbReference type="SAM" id="Phobius"/>
    </source>
</evidence>
<dbReference type="NCBIfam" id="NF037981">
    <property type="entry name" value="NCS2_1"/>
    <property type="match status" value="1"/>
</dbReference>
<evidence type="ECO:0000313" key="3">
    <source>
        <dbReference type="Proteomes" id="UP000254879"/>
    </source>
</evidence>
<dbReference type="EMBL" id="UGPG01000001">
    <property type="protein sequence ID" value="STY43550.1"/>
    <property type="molecule type" value="Genomic_DNA"/>
</dbReference>
<keyword evidence="1" id="KW-1133">Transmembrane helix</keyword>
<organism evidence="2 3">
    <name type="scientific">Listeria grayi</name>
    <name type="common">Listeria murrayi</name>
    <dbReference type="NCBI Taxonomy" id="1641"/>
    <lineage>
        <taxon>Bacteria</taxon>
        <taxon>Bacillati</taxon>
        <taxon>Bacillota</taxon>
        <taxon>Bacilli</taxon>
        <taxon>Bacillales</taxon>
        <taxon>Listeriaceae</taxon>
        <taxon>Listeria</taxon>
    </lineage>
</organism>
<accession>A0A378MB46</accession>
<dbReference type="AlphaFoldDB" id="A0A378MB46"/>
<name>A0A378MB46_LISGR</name>
<reference evidence="2 3" key="1">
    <citation type="submission" date="2018-06" db="EMBL/GenBank/DDBJ databases">
        <authorList>
            <consortium name="Pathogen Informatics"/>
            <person name="Doyle S."/>
        </authorList>
    </citation>
    <scope>NUCLEOTIDE SEQUENCE [LARGE SCALE GENOMIC DNA]</scope>
    <source>
        <strain evidence="3">NCTC 10815</strain>
    </source>
</reference>
<protein>
    <submittedName>
        <fullName evidence="2">Uncharacterized protein</fullName>
    </submittedName>
</protein>
<sequence length="66" mass="7489">MTFIYLMLLVLQLSGSFIKGMFGITGENGTINVKTALLSLVVVCLSFFFGKTRILWVRQYSVVFLY</sequence>
<keyword evidence="1" id="KW-0472">Membrane</keyword>
<gene>
    <name evidence="2" type="ORF">NCTC10815_00848</name>
</gene>
<feature type="transmembrane region" description="Helical" evidence="1">
    <location>
        <begin position="31"/>
        <end position="50"/>
    </location>
</feature>
<proteinExistence type="predicted"/>
<evidence type="ECO:0000313" key="2">
    <source>
        <dbReference type="EMBL" id="STY43550.1"/>
    </source>
</evidence>
<keyword evidence="1" id="KW-0812">Transmembrane</keyword>